<comment type="caution">
    <text evidence="2">The sequence shown here is derived from an EMBL/GenBank/DDBJ whole genome shotgun (WGS) entry which is preliminary data.</text>
</comment>
<feature type="region of interest" description="Disordered" evidence="1">
    <location>
        <begin position="1"/>
        <end position="24"/>
    </location>
</feature>
<evidence type="ECO:0000313" key="3">
    <source>
        <dbReference type="Proteomes" id="UP000645828"/>
    </source>
</evidence>
<keyword evidence="3" id="KW-1185">Reference proteome</keyword>
<organism evidence="2 3">
    <name type="scientific">Nyctereutes procyonoides</name>
    <name type="common">Raccoon dog</name>
    <name type="synonym">Canis procyonoides</name>
    <dbReference type="NCBI Taxonomy" id="34880"/>
    <lineage>
        <taxon>Eukaryota</taxon>
        <taxon>Metazoa</taxon>
        <taxon>Chordata</taxon>
        <taxon>Craniata</taxon>
        <taxon>Vertebrata</taxon>
        <taxon>Euteleostomi</taxon>
        <taxon>Mammalia</taxon>
        <taxon>Eutheria</taxon>
        <taxon>Laurasiatheria</taxon>
        <taxon>Carnivora</taxon>
        <taxon>Caniformia</taxon>
        <taxon>Canidae</taxon>
        <taxon>Nyctereutes</taxon>
    </lineage>
</organism>
<protein>
    <submittedName>
        <fullName evidence="2">(raccoon dog) hypothetical protein</fullName>
    </submittedName>
</protein>
<name>A0A811XTX4_NYCPR</name>
<gene>
    <name evidence="2" type="ORF">NYPRO_LOCUS1297</name>
</gene>
<accession>A0A811XTX4</accession>
<sequence length="61" mass="6935">MCKKPPAHETAERTGGKSHGSSLPNTPVCCALCEALYLSWLVNPYNSPMKWTLFQLLFFYR</sequence>
<feature type="compositionally biased region" description="Basic and acidic residues" evidence="1">
    <location>
        <begin position="1"/>
        <end position="15"/>
    </location>
</feature>
<reference evidence="2" key="1">
    <citation type="submission" date="2020-12" db="EMBL/GenBank/DDBJ databases">
        <authorList>
            <consortium name="Molecular Ecology Group"/>
        </authorList>
    </citation>
    <scope>NUCLEOTIDE SEQUENCE</scope>
    <source>
        <strain evidence="2">TBG_1078</strain>
    </source>
</reference>
<dbReference type="AlphaFoldDB" id="A0A811XTX4"/>
<dbReference type="Proteomes" id="UP000645828">
    <property type="component" value="Unassembled WGS sequence"/>
</dbReference>
<evidence type="ECO:0000256" key="1">
    <source>
        <dbReference type="SAM" id="MobiDB-lite"/>
    </source>
</evidence>
<evidence type="ECO:0000313" key="2">
    <source>
        <dbReference type="EMBL" id="CAD7668028.1"/>
    </source>
</evidence>
<proteinExistence type="predicted"/>
<dbReference type="EMBL" id="CAJHUB010000649">
    <property type="protein sequence ID" value="CAD7668028.1"/>
    <property type="molecule type" value="Genomic_DNA"/>
</dbReference>